<reference evidence="2" key="1">
    <citation type="submission" date="2022-10" db="EMBL/GenBank/DDBJ databases">
        <title>The complete genomes of actinobacterial strains from the NBC collection.</title>
        <authorList>
            <person name="Joergensen T.S."/>
            <person name="Alvarez Arevalo M."/>
            <person name="Sterndorff E.B."/>
            <person name="Faurdal D."/>
            <person name="Vuksanovic O."/>
            <person name="Mourched A.-S."/>
            <person name="Charusanti P."/>
            <person name="Shaw S."/>
            <person name="Blin K."/>
            <person name="Weber T."/>
        </authorList>
    </citation>
    <scope>NUCLEOTIDE SEQUENCE</scope>
    <source>
        <strain evidence="2">NBC_00008</strain>
    </source>
</reference>
<feature type="transmembrane region" description="Helical" evidence="1">
    <location>
        <begin position="52"/>
        <end position="74"/>
    </location>
</feature>
<proteinExistence type="predicted"/>
<accession>A0AAU2VIC9</accession>
<sequence length="81" mass="8413">MRRGTEPANARSALRLRRILASAALALFVVAAVLLALGAAAAGPGDTPTRTELAVLAAVCALLAATAGIDLLVLRRRLRRR</sequence>
<evidence type="ECO:0000313" key="2">
    <source>
        <dbReference type="EMBL" id="WTW67093.1"/>
    </source>
</evidence>
<dbReference type="Pfam" id="PF19870">
    <property type="entry name" value="DUF6343"/>
    <property type="match status" value="1"/>
</dbReference>
<name>A0AAU2VIC9_9ACTN</name>
<dbReference type="InterPro" id="IPR045924">
    <property type="entry name" value="DUF6343"/>
</dbReference>
<protein>
    <submittedName>
        <fullName evidence="2">DUF6343 family protein</fullName>
    </submittedName>
</protein>
<organism evidence="2">
    <name type="scientific">Streptomyces sp. NBC_00008</name>
    <dbReference type="NCBI Taxonomy" id="2903610"/>
    <lineage>
        <taxon>Bacteria</taxon>
        <taxon>Bacillati</taxon>
        <taxon>Actinomycetota</taxon>
        <taxon>Actinomycetes</taxon>
        <taxon>Kitasatosporales</taxon>
        <taxon>Streptomycetaceae</taxon>
        <taxon>Streptomyces</taxon>
    </lineage>
</organism>
<keyword evidence="1" id="KW-1133">Transmembrane helix</keyword>
<evidence type="ECO:0000256" key="1">
    <source>
        <dbReference type="SAM" id="Phobius"/>
    </source>
</evidence>
<keyword evidence="1" id="KW-0812">Transmembrane</keyword>
<dbReference type="EMBL" id="CP108313">
    <property type="protein sequence ID" value="WTW67093.1"/>
    <property type="molecule type" value="Genomic_DNA"/>
</dbReference>
<keyword evidence="1" id="KW-0472">Membrane</keyword>
<dbReference type="AlphaFoldDB" id="A0AAU2VIC9"/>
<gene>
    <name evidence="2" type="ORF">OG398_01800</name>
</gene>